<protein>
    <recommendedName>
        <fullName evidence="3">Tat pathway signal sequence domain protein</fullName>
    </recommendedName>
</protein>
<dbReference type="EMBL" id="BAABDE010000023">
    <property type="protein sequence ID" value="GAA3818402.1"/>
    <property type="molecule type" value="Genomic_DNA"/>
</dbReference>
<dbReference type="RefSeq" id="WP_275776529.1">
    <property type="nucleotide sequence ID" value="NZ_BAABDE010000023.1"/>
</dbReference>
<keyword evidence="2" id="KW-1185">Reference proteome</keyword>
<dbReference type="Proteomes" id="UP001501009">
    <property type="component" value="Unassembled WGS sequence"/>
</dbReference>
<sequence length="186" mass="19972">MVSPPEGDGPNTEEIVGDERPLVRERWQALSRRTRVTVAATTCAVVLSGVLAYVVANRPPAPPPDPVAATTVRITDVGLPVGLSPEFPVTLSATADSRVVLMGMQGGYDNLLLWVMPAPGAALPPGRARILHTRFNVFCHGHVPRRGMPLLFVTVRNGRGEGLARVVPTEAQFDRLGQAVQKVCRK</sequence>
<evidence type="ECO:0000313" key="1">
    <source>
        <dbReference type="EMBL" id="GAA3818402.1"/>
    </source>
</evidence>
<evidence type="ECO:0000313" key="2">
    <source>
        <dbReference type="Proteomes" id="UP001501009"/>
    </source>
</evidence>
<proteinExistence type="predicted"/>
<gene>
    <name evidence="1" type="ORF">GCM10022403_059760</name>
</gene>
<accession>A0ABP7IHA1</accession>
<evidence type="ECO:0008006" key="3">
    <source>
        <dbReference type="Google" id="ProtNLM"/>
    </source>
</evidence>
<name>A0ABP7IHA1_9ACTN</name>
<comment type="caution">
    <text evidence="1">The sequence shown here is derived from an EMBL/GenBank/DDBJ whole genome shotgun (WGS) entry which is preliminary data.</text>
</comment>
<reference evidence="2" key="1">
    <citation type="journal article" date="2019" name="Int. J. Syst. Evol. Microbiol.">
        <title>The Global Catalogue of Microorganisms (GCM) 10K type strain sequencing project: providing services to taxonomists for standard genome sequencing and annotation.</title>
        <authorList>
            <consortium name="The Broad Institute Genomics Platform"/>
            <consortium name="The Broad Institute Genome Sequencing Center for Infectious Disease"/>
            <person name="Wu L."/>
            <person name="Ma J."/>
        </authorList>
    </citation>
    <scope>NUCLEOTIDE SEQUENCE [LARGE SCALE GENOMIC DNA]</scope>
    <source>
        <strain evidence="2">JCM 17138</strain>
    </source>
</reference>
<organism evidence="1 2">
    <name type="scientific">Streptomyces coacervatus</name>
    <dbReference type="NCBI Taxonomy" id="647381"/>
    <lineage>
        <taxon>Bacteria</taxon>
        <taxon>Bacillati</taxon>
        <taxon>Actinomycetota</taxon>
        <taxon>Actinomycetes</taxon>
        <taxon>Kitasatosporales</taxon>
        <taxon>Streptomycetaceae</taxon>
        <taxon>Streptomyces</taxon>
    </lineage>
</organism>